<feature type="domain" description="EGF-like" evidence="7">
    <location>
        <begin position="1"/>
        <end position="23"/>
    </location>
</feature>
<dbReference type="OrthoDB" id="430340at2759"/>
<evidence type="ECO:0000313" key="9">
    <source>
        <dbReference type="Proteomes" id="UP000749559"/>
    </source>
</evidence>
<name>A0A8S4Q870_OWEFU</name>
<dbReference type="GO" id="GO:0007219">
    <property type="term" value="P:Notch signaling pathway"/>
    <property type="evidence" value="ECO:0007669"/>
    <property type="project" value="TreeGrafter"/>
</dbReference>
<evidence type="ECO:0000259" key="7">
    <source>
        <dbReference type="PROSITE" id="PS50026"/>
    </source>
</evidence>
<dbReference type="InterPro" id="IPR000742">
    <property type="entry name" value="EGF"/>
</dbReference>
<keyword evidence="6" id="KW-1133">Transmembrane helix</keyword>
<feature type="domain" description="EGF-like" evidence="7">
    <location>
        <begin position="25"/>
        <end position="61"/>
    </location>
</feature>
<dbReference type="InterPro" id="IPR001881">
    <property type="entry name" value="EGF-like_Ca-bd_dom"/>
</dbReference>
<dbReference type="PROSITE" id="PS50026">
    <property type="entry name" value="EGF_3"/>
    <property type="match status" value="5"/>
</dbReference>
<dbReference type="FunFam" id="2.10.25.10:FF:000038">
    <property type="entry name" value="Fibrillin 2"/>
    <property type="match status" value="2"/>
</dbReference>
<comment type="caution">
    <text evidence="8">The sequence shown here is derived from an EMBL/GenBank/DDBJ whole genome shotgun (WGS) entry which is preliminary data.</text>
</comment>
<dbReference type="PROSITE" id="PS00010">
    <property type="entry name" value="ASX_HYDROXYL"/>
    <property type="match status" value="5"/>
</dbReference>
<evidence type="ECO:0000256" key="2">
    <source>
        <dbReference type="ARBA" id="ARBA00022729"/>
    </source>
</evidence>
<keyword evidence="9" id="KW-1185">Reference proteome</keyword>
<dbReference type="Pfam" id="PF00008">
    <property type="entry name" value="EGF"/>
    <property type="match status" value="1"/>
</dbReference>
<feature type="disulfide bond" evidence="5">
    <location>
        <begin position="51"/>
        <end position="60"/>
    </location>
</feature>
<feature type="domain" description="EGF-like" evidence="7">
    <location>
        <begin position="224"/>
        <end position="263"/>
    </location>
</feature>
<dbReference type="GO" id="GO:0005509">
    <property type="term" value="F:calcium ion binding"/>
    <property type="evidence" value="ECO:0007669"/>
    <property type="project" value="InterPro"/>
</dbReference>
<gene>
    <name evidence="8" type="ORF">OFUS_LOCUS26039</name>
</gene>
<dbReference type="CDD" id="cd00054">
    <property type="entry name" value="EGF_CA"/>
    <property type="match status" value="5"/>
</dbReference>
<dbReference type="FunFam" id="2.10.25.10:FF:000638">
    <property type="entry name" value="Uncharacterized protein, isoform A"/>
    <property type="match status" value="1"/>
</dbReference>
<dbReference type="Gene3D" id="2.10.25.10">
    <property type="entry name" value="Laminin"/>
    <property type="match status" value="5"/>
</dbReference>
<dbReference type="GO" id="GO:0005112">
    <property type="term" value="F:Notch binding"/>
    <property type="evidence" value="ECO:0007669"/>
    <property type="project" value="TreeGrafter"/>
</dbReference>
<dbReference type="InterPro" id="IPR018097">
    <property type="entry name" value="EGF_Ca-bd_CS"/>
</dbReference>
<dbReference type="InterPro" id="IPR049883">
    <property type="entry name" value="NOTCH1_EGF-like"/>
</dbReference>
<dbReference type="PROSITE" id="PS01187">
    <property type="entry name" value="EGF_CA"/>
    <property type="match status" value="3"/>
</dbReference>
<keyword evidence="6" id="KW-0812">Transmembrane</keyword>
<dbReference type="Proteomes" id="UP000749559">
    <property type="component" value="Unassembled WGS sequence"/>
</dbReference>
<evidence type="ECO:0000256" key="1">
    <source>
        <dbReference type="ARBA" id="ARBA00022536"/>
    </source>
</evidence>
<feature type="disulfide bond" evidence="5">
    <location>
        <begin position="13"/>
        <end position="22"/>
    </location>
</feature>
<keyword evidence="2" id="KW-0732">Signal</keyword>
<comment type="caution">
    <text evidence="5">Lacks conserved residue(s) required for the propagation of feature annotation.</text>
</comment>
<feature type="domain" description="EGF-like" evidence="7">
    <location>
        <begin position="272"/>
        <end position="311"/>
    </location>
</feature>
<dbReference type="EMBL" id="CAIIXF020000012">
    <property type="protein sequence ID" value="CAH1802350.1"/>
    <property type="molecule type" value="Genomic_DNA"/>
</dbReference>
<feature type="domain" description="EGF-like" evidence="7">
    <location>
        <begin position="63"/>
        <end position="99"/>
    </location>
</feature>
<sequence length="374" mass="40587">MCNDALNSYACTCRDGFTGRNCEDDIDECQSDPCLNGGNCTDRVNGFTCDCIPGFTGTKCETDVDECAGNPCLNSAVCIDAVNKYTCACNSSQNSRKRDPCPIGFSGQKCDKRGSLYTGLIKINGTFDNSLTNKSSKEYLDLIDKFVCAVGQGYERGTLGDKYIPSIIVKIISYGSIAVGYYISLAPLSTKDDNPPSPDASSFDLEAANQYGELNLVSSDPLEDLDECSMPTNNDCHVNATCSNTIGSYTCKCKDGFNDINSARPGRNCTLDLDECLMPTNNDCHVNATCSNTIGSYTCKCEDGFNDINSARPGRNCKLVSSAGLLWWHKLLIALCAALLLVIIIITSICCCCCRKDRKQDSREMGHFDAHGRY</sequence>
<protein>
    <recommendedName>
        <fullName evidence="7">EGF-like domain-containing protein</fullName>
    </recommendedName>
</protein>
<proteinExistence type="predicted"/>
<dbReference type="Pfam" id="PF12661">
    <property type="entry name" value="hEGF"/>
    <property type="match status" value="1"/>
</dbReference>
<keyword evidence="4 5" id="KW-1015">Disulfide bond</keyword>
<dbReference type="InterPro" id="IPR013032">
    <property type="entry name" value="EGF-like_CS"/>
</dbReference>
<evidence type="ECO:0000256" key="5">
    <source>
        <dbReference type="PROSITE-ProRule" id="PRU00076"/>
    </source>
</evidence>
<dbReference type="Pfam" id="PF07645">
    <property type="entry name" value="EGF_CA"/>
    <property type="match status" value="2"/>
</dbReference>
<dbReference type="SUPFAM" id="SSF57196">
    <property type="entry name" value="EGF/Laminin"/>
    <property type="match status" value="5"/>
</dbReference>
<reference evidence="8" key="1">
    <citation type="submission" date="2022-03" db="EMBL/GenBank/DDBJ databases">
        <authorList>
            <person name="Martin C."/>
        </authorList>
    </citation>
    <scope>NUCLEOTIDE SEQUENCE</scope>
</reference>
<dbReference type="SMART" id="SM00179">
    <property type="entry name" value="EGF_CA"/>
    <property type="match status" value="5"/>
</dbReference>
<keyword evidence="3" id="KW-0677">Repeat</keyword>
<keyword evidence="1 5" id="KW-0245">EGF-like domain</keyword>
<dbReference type="PANTHER" id="PTHR12916:SF13">
    <property type="entry name" value="SUSHI, VON WILLEBRAND FACTOR TYPE A, EGF AND PENTRAXIN DOMAIN-CONTAINING PROTEIN 1-LIKE"/>
    <property type="match status" value="1"/>
</dbReference>
<keyword evidence="6" id="KW-0472">Membrane</keyword>
<accession>A0A8S4Q870</accession>
<dbReference type="AlphaFoldDB" id="A0A8S4Q870"/>
<evidence type="ECO:0000313" key="8">
    <source>
        <dbReference type="EMBL" id="CAH1802350.1"/>
    </source>
</evidence>
<organism evidence="8 9">
    <name type="scientific">Owenia fusiformis</name>
    <name type="common">Polychaete worm</name>
    <dbReference type="NCBI Taxonomy" id="6347"/>
    <lineage>
        <taxon>Eukaryota</taxon>
        <taxon>Metazoa</taxon>
        <taxon>Spiralia</taxon>
        <taxon>Lophotrochozoa</taxon>
        <taxon>Annelida</taxon>
        <taxon>Polychaeta</taxon>
        <taxon>Sedentaria</taxon>
        <taxon>Canalipalpata</taxon>
        <taxon>Sabellida</taxon>
        <taxon>Oweniida</taxon>
        <taxon>Oweniidae</taxon>
        <taxon>Owenia</taxon>
    </lineage>
</organism>
<dbReference type="PRINTS" id="PR00010">
    <property type="entry name" value="EGFBLOOD"/>
</dbReference>
<dbReference type="PROSITE" id="PS00022">
    <property type="entry name" value="EGF_1"/>
    <property type="match status" value="2"/>
</dbReference>
<dbReference type="SMART" id="SM00181">
    <property type="entry name" value="EGF"/>
    <property type="match status" value="5"/>
</dbReference>
<dbReference type="InterPro" id="IPR000152">
    <property type="entry name" value="EGF-type_Asp/Asn_hydroxyl_site"/>
</dbReference>
<evidence type="ECO:0000256" key="6">
    <source>
        <dbReference type="SAM" id="Phobius"/>
    </source>
</evidence>
<evidence type="ECO:0000256" key="4">
    <source>
        <dbReference type="ARBA" id="ARBA00023157"/>
    </source>
</evidence>
<dbReference type="PANTHER" id="PTHR12916">
    <property type="entry name" value="CYTOCHROME C OXIDASE POLYPEPTIDE VIC-2"/>
    <property type="match status" value="1"/>
</dbReference>
<evidence type="ECO:0000256" key="3">
    <source>
        <dbReference type="ARBA" id="ARBA00022737"/>
    </source>
</evidence>
<feature type="transmembrane region" description="Helical" evidence="6">
    <location>
        <begin position="327"/>
        <end position="354"/>
    </location>
</feature>
<dbReference type="PROSITE" id="PS01186">
    <property type="entry name" value="EGF_2"/>
    <property type="match status" value="2"/>
</dbReference>